<protein>
    <submittedName>
        <fullName evidence="4">Predicted transcriptional regulator, contains HTH domain</fullName>
    </submittedName>
    <submittedName>
        <fullName evidence="3">Transcriptional regulator protein-like protein</fullName>
    </submittedName>
</protein>
<dbReference type="AlphaFoldDB" id="E7QPV3"/>
<evidence type="ECO:0000313" key="6">
    <source>
        <dbReference type="Proteomes" id="UP000184203"/>
    </source>
</evidence>
<proteinExistence type="predicted"/>
<gene>
    <name evidence="4" type="ORF">SAMN05444342_4424</name>
    <name evidence="3" type="ORF">ZOD2009_04177</name>
</gene>
<evidence type="ECO:0000259" key="1">
    <source>
        <dbReference type="Pfam" id="PF08350"/>
    </source>
</evidence>
<dbReference type="Pfam" id="PF08350">
    <property type="entry name" value="FilR1_middle"/>
    <property type="match status" value="1"/>
</dbReference>
<dbReference type="PATRIC" id="fig|797209.4.peg.824"/>
<reference evidence="6" key="2">
    <citation type="submission" date="2016-11" db="EMBL/GenBank/DDBJ databases">
        <authorList>
            <person name="Varghese N."/>
            <person name="Submissions S."/>
        </authorList>
    </citation>
    <scope>NUCLEOTIDE SEQUENCE [LARGE SCALE GENOMIC DNA]</scope>
    <source>
        <strain evidence="6">DX253</strain>
    </source>
</reference>
<evidence type="ECO:0000313" key="3">
    <source>
        <dbReference type="EMBL" id="EFW93029.1"/>
    </source>
</evidence>
<keyword evidence="6" id="KW-1185">Reference proteome</keyword>
<dbReference type="InterPro" id="IPR036390">
    <property type="entry name" value="WH_DNA-bd_sf"/>
</dbReference>
<evidence type="ECO:0000313" key="5">
    <source>
        <dbReference type="Proteomes" id="UP000003751"/>
    </source>
</evidence>
<reference evidence="3 5" key="1">
    <citation type="journal article" date="2014" name="ISME J.">
        <title>Trehalose/2-sulfotrehalose biosynthesis and glycine-betaine uptake are widely spread mechanisms for osmoadaptation in the Halobacteriales.</title>
        <authorList>
            <person name="Youssef N.H."/>
            <person name="Savage-Ashlock K.N."/>
            <person name="McCully A.L."/>
            <person name="Luedtke B."/>
            <person name="Shaw E.I."/>
            <person name="Hoff W.D."/>
            <person name="Elshahed M.S."/>
        </authorList>
    </citation>
    <scope>NUCLEOTIDE SEQUENCE [LARGE SCALE GENOMIC DNA]</scope>
    <source>
        <strain evidence="3 5">DX253</strain>
    </source>
</reference>
<evidence type="ECO:0000259" key="2">
    <source>
        <dbReference type="Pfam" id="PF25213"/>
    </source>
</evidence>
<dbReference type="eggNOG" id="arCOG02809">
    <property type="taxonomic scope" value="Archaea"/>
</dbReference>
<dbReference type="STRING" id="797209.GCA_000376445_00951"/>
<feature type="domain" description="HVO-A0261-like N-terminal" evidence="2">
    <location>
        <begin position="13"/>
        <end position="88"/>
    </location>
</feature>
<evidence type="ECO:0000313" key="4">
    <source>
        <dbReference type="EMBL" id="SHL69283.1"/>
    </source>
</evidence>
<feature type="domain" description="Methanogenesis regulatory protein FilR1 middle" evidence="1">
    <location>
        <begin position="125"/>
        <end position="256"/>
    </location>
</feature>
<dbReference type="InterPro" id="IPR013561">
    <property type="entry name" value="FilR1_middle_dom"/>
</dbReference>
<dbReference type="InterPro" id="IPR057527">
    <property type="entry name" value="HVO_A0261-like_N"/>
</dbReference>
<accession>E7QPV3</accession>
<dbReference type="EMBL" id="FRAN01000012">
    <property type="protein sequence ID" value="SHL69283.1"/>
    <property type="molecule type" value="Genomic_DNA"/>
</dbReference>
<dbReference type="Proteomes" id="UP000184203">
    <property type="component" value="Unassembled WGS sequence"/>
</dbReference>
<dbReference type="SUPFAM" id="SSF46785">
    <property type="entry name" value="Winged helix' DNA-binding domain"/>
    <property type="match status" value="1"/>
</dbReference>
<sequence>MSMNDSGERPDALLSTVVKRAGFLTALASGPIPKRHLRDELDVSRSTVYKAVRELHEYELVERTDEGLALTLAGRMLESEYGAFRSVAEDVNRTRELLSVLPNDSRVSIELVEGATTIFAERHAPNHPLRYFEEMVSDADRVLGISPVALPQYVELFHDRTVGEGMAAELVLERPVVEYLITDYGERLNEALASNHVSIWELDTTLPFGLIVTEGERDGVSLVVYDDRGELRGLLTNDTSDAMAWAKDVFETYRERATLIGGP</sequence>
<name>E7QPV3_HALPU</name>
<dbReference type="Proteomes" id="UP000003751">
    <property type="component" value="Unassembled WGS sequence"/>
</dbReference>
<reference evidence="4" key="3">
    <citation type="submission" date="2016-11" db="EMBL/GenBank/DDBJ databases">
        <authorList>
            <person name="Jaros S."/>
            <person name="Januszkiewicz K."/>
            <person name="Wedrychowicz H."/>
        </authorList>
    </citation>
    <scope>NUCLEOTIDE SEQUENCE [LARGE SCALE GENOMIC DNA]</scope>
    <source>
        <strain evidence="4">DX253</strain>
    </source>
</reference>
<dbReference type="InterPro" id="IPR036388">
    <property type="entry name" value="WH-like_DNA-bd_sf"/>
</dbReference>
<organism evidence="3 5">
    <name type="scientific">Haladaptatus paucihalophilus DX253</name>
    <dbReference type="NCBI Taxonomy" id="797209"/>
    <lineage>
        <taxon>Archaea</taxon>
        <taxon>Methanobacteriati</taxon>
        <taxon>Methanobacteriota</taxon>
        <taxon>Stenosarchaea group</taxon>
        <taxon>Halobacteria</taxon>
        <taxon>Halobacteriales</taxon>
        <taxon>Haladaptataceae</taxon>
        <taxon>Haladaptatus</taxon>
    </lineage>
</organism>
<dbReference type="EMBL" id="AEMG01000004">
    <property type="protein sequence ID" value="EFW93029.1"/>
    <property type="molecule type" value="Genomic_DNA"/>
</dbReference>
<dbReference type="Gene3D" id="1.10.10.10">
    <property type="entry name" value="Winged helix-like DNA-binding domain superfamily/Winged helix DNA-binding domain"/>
    <property type="match status" value="1"/>
</dbReference>
<dbReference type="Pfam" id="PF25213">
    <property type="entry name" value="HVO_A0261_N"/>
    <property type="match status" value="1"/>
</dbReference>